<dbReference type="PANTHER" id="PTHR10579">
    <property type="entry name" value="CALCIUM-ACTIVATED CHLORIDE CHANNEL REGULATOR"/>
    <property type="match status" value="1"/>
</dbReference>
<dbReference type="InterPro" id="IPR036465">
    <property type="entry name" value="vWFA_dom_sf"/>
</dbReference>
<name>A0ABY8FPJ7_9SPHN</name>
<proteinExistence type="predicted"/>
<dbReference type="RefSeq" id="WP_278015693.1">
    <property type="nucleotide sequence ID" value="NZ_CP121106.1"/>
</dbReference>
<feature type="domain" description="VWFA" evidence="1">
    <location>
        <begin position="108"/>
        <end position="276"/>
    </location>
</feature>
<organism evidence="2 3">
    <name type="scientific">Altererythrobacter arenosus</name>
    <dbReference type="NCBI Taxonomy" id="3032592"/>
    <lineage>
        <taxon>Bacteria</taxon>
        <taxon>Pseudomonadati</taxon>
        <taxon>Pseudomonadota</taxon>
        <taxon>Alphaproteobacteria</taxon>
        <taxon>Sphingomonadales</taxon>
        <taxon>Erythrobacteraceae</taxon>
        <taxon>Altererythrobacter</taxon>
    </lineage>
</organism>
<dbReference type="SMART" id="SM00327">
    <property type="entry name" value="VWA"/>
    <property type="match status" value="1"/>
</dbReference>
<evidence type="ECO:0000313" key="2">
    <source>
        <dbReference type="EMBL" id="WFL76934.1"/>
    </source>
</evidence>
<dbReference type="PROSITE" id="PS50234">
    <property type="entry name" value="VWFA"/>
    <property type="match status" value="1"/>
</dbReference>
<sequence>MPAVAKEAELAIVATDPAEVEGAAEISDFRAIIAHSPFVPLPDNLSLEGLLADYSLALPAPADCDAALCIGAEAMPADLTMRPGDDIFVGLSFAQQAMPDALPEQSVSLVVVIDRSGSMKGWKLEEVTASLARVLGGLRDGDRVGMVSFGASAKVELPESPVAEVREQIADILDALEAGEETDMEAGLRLGLDLARAHGAERVVLFTDDLPNIYGERPAGFMALAEGAAADGIGLSLVGVDHRYDNATALQLSALNGGRFYEMTPHFDVAGLFEQAWPQLLGAGPESASVILKPGAGRRISAVLGVPEELVERHEDGSVALDLGPAFVAQRGNGVYVTLAPDGQIGGSVGTLLETRLSVTEAGETREHSAEVTLGSTSGGLAAAQQLVEEYLVLQASLKAWHAQGDPERAAELAAFLNARMAASDLAFLDRERAMVASLAARMAMALGSPPASDLLGRWMVESERGLSGTSQGDIVEFTADRGFIIYRQSGEESGTATRQTYQQGDGKLLIDNTDLVFAYELKSRGRRLDLKAVVGDERLKLRKAD</sequence>
<dbReference type="EMBL" id="CP121106">
    <property type="protein sequence ID" value="WFL76934.1"/>
    <property type="molecule type" value="Genomic_DNA"/>
</dbReference>
<dbReference type="InterPro" id="IPR002035">
    <property type="entry name" value="VWF_A"/>
</dbReference>
<evidence type="ECO:0000259" key="1">
    <source>
        <dbReference type="PROSITE" id="PS50234"/>
    </source>
</evidence>
<dbReference type="Proteomes" id="UP001215827">
    <property type="component" value="Chromosome"/>
</dbReference>
<gene>
    <name evidence="2" type="ORF">P7228_13180</name>
</gene>
<reference evidence="2 3" key="1">
    <citation type="submission" date="2023-03" db="EMBL/GenBank/DDBJ databases">
        <title>Altererythrobacter sp. CAU 1644 isolated from sand.</title>
        <authorList>
            <person name="Kim W."/>
        </authorList>
    </citation>
    <scope>NUCLEOTIDE SEQUENCE [LARGE SCALE GENOMIC DNA]</scope>
    <source>
        <strain evidence="2 3">CAU 1644</strain>
    </source>
</reference>
<dbReference type="InterPro" id="IPR051266">
    <property type="entry name" value="CLCR"/>
</dbReference>
<dbReference type="SUPFAM" id="SSF53300">
    <property type="entry name" value="vWA-like"/>
    <property type="match status" value="1"/>
</dbReference>
<dbReference type="Gene3D" id="3.40.50.410">
    <property type="entry name" value="von Willebrand factor, type A domain"/>
    <property type="match status" value="1"/>
</dbReference>
<keyword evidence="3" id="KW-1185">Reference proteome</keyword>
<accession>A0ABY8FPJ7</accession>
<protein>
    <submittedName>
        <fullName evidence="2">VWA domain-containing protein</fullName>
    </submittedName>
</protein>
<evidence type="ECO:0000313" key="3">
    <source>
        <dbReference type="Proteomes" id="UP001215827"/>
    </source>
</evidence>
<dbReference type="Pfam" id="PF13519">
    <property type="entry name" value="VWA_2"/>
    <property type="match status" value="1"/>
</dbReference>
<dbReference type="PANTHER" id="PTHR10579:SF43">
    <property type="entry name" value="ZINC FINGER (C3HC4-TYPE RING FINGER) FAMILY PROTEIN"/>
    <property type="match status" value="1"/>
</dbReference>